<accession>J3M266</accession>
<dbReference type="HOGENOM" id="CLU_2593626_0_0_1"/>
<evidence type="ECO:0000313" key="2">
    <source>
        <dbReference type="Proteomes" id="UP000006038"/>
    </source>
</evidence>
<proteinExistence type="predicted"/>
<reference evidence="1" key="1">
    <citation type="journal article" date="2013" name="Nat. Commun.">
        <title>Whole-genome sequencing of Oryza brachyantha reveals mechanisms underlying Oryza genome evolution.</title>
        <authorList>
            <person name="Chen J."/>
            <person name="Huang Q."/>
            <person name="Gao D."/>
            <person name="Wang J."/>
            <person name="Lang Y."/>
            <person name="Liu T."/>
            <person name="Li B."/>
            <person name="Bai Z."/>
            <person name="Luis Goicoechea J."/>
            <person name="Liang C."/>
            <person name="Chen C."/>
            <person name="Zhang W."/>
            <person name="Sun S."/>
            <person name="Liao Y."/>
            <person name="Zhang X."/>
            <person name="Yang L."/>
            <person name="Song C."/>
            <person name="Wang M."/>
            <person name="Shi J."/>
            <person name="Liu G."/>
            <person name="Liu J."/>
            <person name="Zhou H."/>
            <person name="Zhou W."/>
            <person name="Yu Q."/>
            <person name="An N."/>
            <person name="Chen Y."/>
            <person name="Cai Q."/>
            <person name="Wang B."/>
            <person name="Liu B."/>
            <person name="Min J."/>
            <person name="Huang Y."/>
            <person name="Wu H."/>
            <person name="Li Z."/>
            <person name="Zhang Y."/>
            <person name="Yin Y."/>
            <person name="Song W."/>
            <person name="Jiang J."/>
            <person name="Jackson S.A."/>
            <person name="Wing R.A."/>
            <person name="Wang J."/>
            <person name="Chen M."/>
        </authorList>
    </citation>
    <scope>NUCLEOTIDE SEQUENCE [LARGE SCALE GENOMIC DNA]</scope>
    <source>
        <strain evidence="1">cv. IRGC 101232</strain>
    </source>
</reference>
<keyword evidence="2" id="KW-1185">Reference proteome</keyword>
<evidence type="ECO:0000313" key="1">
    <source>
        <dbReference type="EnsemblPlants" id="OB04G34910.1"/>
    </source>
</evidence>
<dbReference type="EnsemblPlants" id="OB04G34910.1">
    <property type="protein sequence ID" value="OB04G34910.1"/>
    <property type="gene ID" value="OB04G34910"/>
</dbReference>
<name>J3M266_ORYBR</name>
<sequence length="80" mass="8613">MVEVAAQPCIHELLQQLVVVTLQLLLEQCCQTLEIPAPLSAATQSQTLSPLRSSRSTTPKLYTSALPVMGRPTVQHSGAM</sequence>
<reference evidence="1" key="2">
    <citation type="submission" date="2013-04" db="UniProtKB">
        <authorList>
            <consortium name="EnsemblPlants"/>
        </authorList>
    </citation>
    <scope>IDENTIFICATION</scope>
</reference>
<dbReference type="Proteomes" id="UP000006038">
    <property type="component" value="Chromosome 4"/>
</dbReference>
<organism evidence="1">
    <name type="scientific">Oryza brachyantha</name>
    <name type="common">malo sina</name>
    <dbReference type="NCBI Taxonomy" id="4533"/>
    <lineage>
        <taxon>Eukaryota</taxon>
        <taxon>Viridiplantae</taxon>
        <taxon>Streptophyta</taxon>
        <taxon>Embryophyta</taxon>
        <taxon>Tracheophyta</taxon>
        <taxon>Spermatophyta</taxon>
        <taxon>Magnoliopsida</taxon>
        <taxon>Liliopsida</taxon>
        <taxon>Poales</taxon>
        <taxon>Poaceae</taxon>
        <taxon>BOP clade</taxon>
        <taxon>Oryzoideae</taxon>
        <taxon>Oryzeae</taxon>
        <taxon>Oryzinae</taxon>
        <taxon>Oryza</taxon>
    </lineage>
</organism>
<dbReference type="Gramene" id="OB04G34910.1">
    <property type="protein sequence ID" value="OB04G34910.1"/>
    <property type="gene ID" value="OB04G34910"/>
</dbReference>
<dbReference type="AlphaFoldDB" id="J3M266"/>
<protein>
    <submittedName>
        <fullName evidence="1">Uncharacterized protein</fullName>
    </submittedName>
</protein>